<dbReference type="EMBL" id="CP046452">
    <property type="protein sequence ID" value="QGU03072.1"/>
    <property type="molecule type" value="Genomic_DNA"/>
</dbReference>
<evidence type="ECO:0000313" key="2">
    <source>
        <dbReference type="EMBL" id="QGU03072.1"/>
    </source>
</evidence>
<evidence type="ECO:0000313" key="3">
    <source>
        <dbReference type="Proteomes" id="UP000427071"/>
    </source>
</evidence>
<sequence>MNSLKNLQKHFAEQEEVVLTGGVRTVFIVVYLSLMGSVGLAASYLAIDQFLHSDWVFGVGEGIFFGLFGILHLGVLAKLLTRLLRRTYSLRISRQGISMKGMFVPWESVYSFSLRDVTGPKSFSVHALQLTLVPKDWVAQVAWDDGSPLGRKTAASVIEERGITLPTYVLSVRPKTLLKFVTWARREYAGPFPYETDVFSIWEKGRQTGSKM</sequence>
<protein>
    <submittedName>
        <fullName evidence="2">Uncharacterized protein</fullName>
    </submittedName>
</protein>
<organism evidence="2 3">
    <name type="scientific">Corynebacterium kalinowskii</name>
    <dbReference type="NCBI Taxonomy" id="2675216"/>
    <lineage>
        <taxon>Bacteria</taxon>
        <taxon>Bacillati</taxon>
        <taxon>Actinomycetota</taxon>
        <taxon>Actinomycetes</taxon>
        <taxon>Mycobacteriales</taxon>
        <taxon>Corynebacteriaceae</taxon>
        <taxon>Corynebacterium</taxon>
    </lineage>
</organism>
<dbReference type="KEGG" id="ckw:CKALI_11130"/>
<feature type="transmembrane region" description="Helical" evidence="1">
    <location>
        <begin position="21"/>
        <end position="47"/>
    </location>
</feature>
<keyword evidence="3" id="KW-1185">Reference proteome</keyword>
<keyword evidence="1" id="KW-0472">Membrane</keyword>
<proteinExistence type="predicted"/>
<name>A0A6B8VD02_9CORY</name>
<keyword evidence="1" id="KW-0812">Transmembrane</keyword>
<accession>A0A6B8VD02</accession>
<dbReference type="Proteomes" id="UP000427071">
    <property type="component" value="Chromosome"/>
</dbReference>
<dbReference type="AlphaFoldDB" id="A0A6B8VD02"/>
<gene>
    <name evidence="2" type="ORF">CKALI_11130</name>
</gene>
<reference evidence="3" key="1">
    <citation type="submission" date="2019-11" db="EMBL/GenBank/DDBJ databases">
        <title>Complete genome sequence of Corynebacterium kalinowskii 1959, a novel Corynebacterium species isolated from soil of a small paddock in Vilsendorf, Germany.</title>
        <authorList>
            <person name="Schaffert L."/>
            <person name="Ruwe M."/>
            <person name="Milse J."/>
            <person name="Hanuschka K."/>
            <person name="Ortseifen V."/>
            <person name="Droste J."/>
            <person name="Brandt D."/>
            <person name="Schlueter L."/>
            <person name="Kutter Y."/>
            <person name="Vinke S."/>
            <person name="Viehoefer P."/>
            <person name="Jacob L."/>
            <person name="Luebke N.-C."/>
            <person name="Schulte-Berndt E."/>
            <person name="Hain C."/>
            <person name="Linder M."/>
            <person name="Schmidt P."/>
            <person name="Wollenschlaeger L."/>
            <person name="Luttermann T."/>
            <person name="Thieme E."/>
            <person name="Hassa J."/>
            <person name="Haak M."/>
            <person name="Wittchen M."/>
            <person name="Mentz A."/>
            <person name="Persicke M."/>
            <person name="Busche T."/>
            <person name="Ruckert C."/>
        </authorList>
    </citation>
    <scope>NUCLEOTIDE SEQUENCE [LARGE SCALE GENOMIC DNA]</scope>
    <source>
        <strain evidence="3">1959</strain>
    </source>
</reference>
<evidence type="ECO:0000256" key="1">
    <source>
        <dbReference type="SAM" id="Phobius"/>
    </source>
</evidence>
<keyword evidence="1" id="KW-1133">Transmembrane helix</keyword>
<dbReference type="RefSeq" id="WP_156193396.1">
    <property type="nucleotide sequence ID" value="NZ_CP046452.1"/>
</dbReference>
<feature type="transmembrane region" description="Helical" evidence="1">
    <location>
        <begin position="62"/>
        <end position="81"/>
    </location>
</feature>